<dbReference type="Proteomes" id="UP001358586">
    <property type="component" value="Chromosome 3"/>
</dbReference>
<evidence type="ECO:0000313" key="3">
    <source>
        <dbReference type="Proteomes" id="UP001358586"/>
    </source>
</evidence>
<organism evidence="2 3">
    <name type="scientific">Gossypium arboreum</name>
    <name type="common">Tree cotton</name>
    <name type="synonym">Gossypium nanking</name>
    <dbReference type="NCBI Taxonomy" id="29729"/>
    <lineage>
        <taxon>Eukaryota</taxon>
        <taxon>Viridiplantae</taxon>
        <taxon>Streptophyta</taxon>
        <taxon>Embryophyta</taxon>
        <taxon>Tracheophyta</taxon>
        <taxon>Spermatophyta</taxon>
        <taxon>Magnoliopsida</taxon>
        <taxon>eudicotyledons</taxon>
        <taxon>Gunneridae</taxon>
        <taxon>Pentapetalae</taxon>
        <taxon>rosids</taxon>
        <taxon>malvids</taxon>
        <taxon>Malvales</taxon>
        <taxon>Malvaceae</taxon>
        <taxon>Malvoideae</taxon>
        <taxon>Gossypium</taxon>
    </lineage>
</organism>
<evidence type="ECO:0000256" key="1">
    <source>
        <dbReference type="SAM" id="Phobius"/>
    </source>
</evidence>
<keyword evidence="3" id="KW-1185">Reference proteome</keyword>
<keyword evidence="1" id="KW-0812">Transmembrane</keyword>
<reference evidence="2 3" key="1">
    <citation type="submission" date="2023-03" db="EMBL/GenBank/DDBJ databases">
        <title>WGS of Gossypium arboreum.</title>
        <authorList>
            <person name="Yu D."/>
        </authorList>
    </citation>
    <scope>NUCLEOTIDE SEQUENCE [LARGE SCALE GENOMIC DNA]</scope>
    <source>
        <tissue evidence="2">Leaf</tissue>
    </source>
</reference>
<accession>A0ABR0QGX9</accession>
<evidence type="ECO:0000313" key="2">
    <source>
        <dbReference type="EMBL" id="KAK5838296.1"/>
    </source>
</evidence>
<sequence>MKEIVIVFIVVVVPVAMDVVEDTIIIVSKLYQASIQRKRKNIEKNLAYRNDNVEANLAHNDDGFKNFVDITHFDVEDFSKARNQEF</sequence>
<name>A0ABR0QGX9_GOSAR</name>
<feature type="transmembrane region" description="Helical" evidence="1">
    <location>
        <begin position="6"/>
        <end position="31"/>
    </location>
</feature>
<proteinExistence type="predicted"/>
<dbReference type="EMBL" id="JARKNE010000003">
    <property type="protein sequence ID" value="KAK5838296.1"/>
    <property type="molecule type" value="Genomic_DNA"/>
</dbReference>
<protein>
    <submittedName>
        <fullName evidence="2">Uncharacterized protein</fullName>
    </submittedName>
</protein>
<comment type="caution">
    <text evidence="2">The sequence shown here is derived from an EMBL/GenBank/DDBJ whole genome shotgun (WGS) entry which is preliminary data.</text>
</comment>
<keyword evidence="1" id="KW-0472">Membrane</keyword>
<gene>
    <name evidence="2" type="ORF">PVK06_007025</name>
</gene>
<keyword evidence="1" id="KW-1133">Transmembrane helix</keyword>